<keyword evidence="11" id="KW-0325">Glycoprotein</keyword>
<dbReference type="Pfam" id="PF12819">
    <property type="entry name" value="Malectin_like"/>
    <property type="match status" value="1"/>
</dbReference>
<keyword evidence="16" id="KW-1185">Reference proteome</keyword>
<dbReference type="Gene3D" id="1.10.510.10">
    <property type="entry name" value="Transferase(Phosphotransferase) domain 1"/>
    <property type="match status" value="1"/>
</dbReference>
<dbReference type="Gene3D" id="2.60.120.430">
    <property type="entry name" value="Galactose-binding lectin"/>
    <property type="match status" value="2"/>
</dbReference>
<keyword evidence="2" id="KW-0723">Serine/threonine-protein kinase</keyword>
<dbReference type="InterPro" id="IPR008271">
    <property type="entry name" value="Ser/Thr_kinase_AS"/>
</dbReference>
<evidence type="ECO:0000256" key="5">
    <source>
        <dbReference type="ARBA" id="ARBA00022729"/>
    </source>
</evidence>
<dbReference type="PROSITE" id="PS00108">
    <property type="entry name" value="PROTEIN_KINASE_ST"/>
    <property type="match status" value="1"/>
</dbReference>
<dbReference type="Pfam" id="PF07714">
    <property type="entry name" value="PK_Tyr_Ser-Thr"/>
    <property type="match status" value="1"/>
</dbReference>
<evidence type="ECO:0000313" key="16">
    <source>
        <dbReference type="Proteomes" id="UP001141806"/>
    </source>
</evidence>
<dbReference type="OrthoDB" id="1903759at2759"/>
<feature type="transmembrane region" description="Helical" evidence="13">
    <location>
        <begin position="12"/>
        <end position="32"/>
    </location>
</feature>
<dbReference type="InterPro" id="IPR017441">
    <property type="entry name" value="Protein_kinase_ATP_BS"/>
</dbReference>
<dbReference type="PANTHER" id="PTHR34590">
    <property type="entry name" value="OS03G0124300 PROTEIN-RELATED"/>
    <property type="match status" value="1"/>
</dbReference>
<accession>A0A9Q0KLP2</accession>
<feature type="domain" description="Protein kinase" evidence="14">
    <location>
        <begin position="528"/>
        <end position="803"/>
    </location>
</feature>
<keyword evidence="7" id="KW-0418">Kinase</keyword>
<dbReference type="InterPro" id="IPR001245">
    <property type="entry name" value="Ser-Thr/Tyr_kinase_cat_dom"/>
</dbReference>
<dbReference type="GO" id="GO:0010038">
    <property type="term" value="P:response to metal ion"/>
    <property type="evidence" value="ECO:0007669"/>
    <property type="project" value="UniProtKB-ARBA"/>
</dbReference>
<evidence type="ECO:0000256" key="1">
    <source>
        <dbReference type="ARBA" id="ARBA00004479"/>
    </source>
</evidence>
<keyword evidence="9 13" id="KW-1133">Transmembrane helix</keyword>
<proteinExistence type="predicted"/>
<evidence type="ECO:0000256" key="13">
    <source>
        <dbReference type="SAM" id="Phobius"/>
    </source>
</evidence>
<dbReference type="EMBL" id="JAMYWD010000004">
    <property type="protein sequence ID" value="KAJ4972892.1"/>
    <property type="molecule type" value="Genomic_DNA"/>
</dbReference>
<dbReference type="GO" id="GO:0005524">
    <property type="term" value="F:ATP binding"/>
    <property type="evidence" value="ECO:0007669"/>
    <property type="project" value="UniProtKB-UniRule"/>
</dbReference>
<dbReference type="FunFam" id="1.10.510.10:FF:000252">
    <property type="entry name" value="Receptor-like protein kinase FERONIA"/>
    <property type="match status" value="1"/>
</dbReference>
<evidence type="ECO:0000259" key="14">
    <source>
        <dbReference type="PROSITE" id="PS50011"/>
    </source>
</evidence>
<protein>
    <recommendedName>
        <fullName evidence="14">Protein kinase domain-containing protein</fullName>
    </recommendedName>
</protein>
<reference evidence="15" key="1">
    <citation type="journal article" date="2023" name="Plant J.">
        <title>The genome of the king protea, Protea cynaroides.</title>
        <authorList>
            <person name="Chang J."/>
            <person name="Duong T.A."/>
            <person name="Schoeman C."/>
            <person name="Ma X."/>
            <person name="Roodt D."/>
            <person name="Barker N."/>
            <person name="Li Z."/>
            <person name="Van de Peer Y."/>
            <person name="Mizrachi E."/>
        </authorList>
    </citation>
    <scope>NUCLEOTIDE SEQUENCE</scope>
    <source>
        <tissue evidence="15">Young leaves</tissue>
    </source>
</reference>
<organism evidence="15 16">
    <name type="scientific">Protea cynaroides</name>
    <dbReference type="NCBI Taxonomy" id="273540"/>
    <lineage>
        <taxon>Eukaryota</taxon>
        <taxon>Viridiplantae</taxon>
        <taxon>Streptophyta</taxon>
        <taxon>Embryophyta</taxon>
        <taxon>Tracheophyta</taxon>
        <taxon>Spermatophyta</taxon>
        <taxon>Magnoliopsida</taxon>
        <taxon>Proteales</taxon>
        <taxon>Proteaceae</taxon>
        <taxon>Protea</taxon>
    </lineage>
</organism>
<dbReference type="GO" id="GO:0016020">
    <property type="term" value="C:membrane"/>
    <property type="evidence" value="ECO:0007669"/>
    <property type="project" value="UniProtKB-SubCell"/>
</dbReference>
<dbReference type="InterPro" id="IPR045272">
    <property type="entry name" value="ANXUR1/2-like"/>
</dbReference>
<gene>
    <name evidence="15" type="ORF">NE237_006066</name>
</gene>
<feature type="transmembrane region" description="Helical" evidence="13">
    <location>
        <begin position="460"/>
        <end position="486"/>
    </location>
</feature>
<evidence type="ECO:0000313" key="15">
    <source>
        <dbReference type="EMBL" id="KAJ4972892.1"/>
    </source>
</evidence>
<evidence type="ECO:0000256" key="3">
    <source>
        <dbReference type="ARBA" id="ARBA00022679"/>
    </source>
</evidence>
<dbReference type="PROSITE" id="PS50011">
    <property type="entry name" value="PROTEIN_KINASE_DOM"/>
    <property type="match status" value="1"/>
</dbReference>
<evidence type="ECO:0000256" key="10">
    <source>
        <dbReference type="ARBA" id="ARBA00023136"/>
    </source>
</evidence>
<dbReference type="SUPFAM" id="SSF56112">
    <property type="entry name" value="Protein kinase-like (PK-like)"/>
    <property type="match status" value="1"/>
</dbReference>
<dbReference type="InterPro" id="IPR011009">
    <property type="entry name" value="Kinase-like_dom_sf"/>
</dbReference>
<dbReference type="FunFam" id="3.30.200.20:FF:000645">
    <property type="entry name" value="Receptor-like protein kinase FERONIA"/>
    <property type="match status" value="1"/>
</dbReference>
<keyword evidence="8 12" id="KW-0067">ATP-binding</keyword>
<dbReference type="InterPro" id="IPR024788">
    <property type="entry name" value="Malectin-like_Carb-bd_dom"/>
</dbReference>
<dbReference type="PANTHER" id="PTHR34590:SF5">
    <property type="entry name" value="OS04G0586500 PROTEIN"/>
    <property type="match status" value="1"/>
</dbReference>
<keyword evidence="6 12" id="KW-0547">Nucleotide-binding</keyword>
<dbReference type="AlphaFoldDB" id="A0A9Q0KLP2"/>
<dbReference type="Gene3D" id="3.30.200.20">
    <property type="entry name" value="Phosphorylase Kinase, domain 1"/>
    <property type="match status" value="1"/>
</dbReference>
<dbReference type="PROSITE" id="PS00107">
    <property type="entry name" value="PROTEIN_KINASE_ATP"/>
    <property type="match status" value="1"/>
</dbReference>
<keyword evidence="4 13" id="KW-0812">Transmembrane</keyword>
<comment type="subcellular location">
    <subcellularLocation>
        <location evidence="1">Membrane</location>
        <topology evidence="1">Single-pass type I membrane protein</topology>
    </subcellularLocation>
</comment>
<dbReference type="Proteomes" id="UP001141806">
    <property type="component" value="Unassembled WGS sequence"/>
</dbReference>
<evidence type="ECO:0000256" key="6">
    <source>
        <dbReference type="ARBA" id="ARBA00022741"/>
    </source>
</evidence>
<evidence type="ECO:0000256" key="12">
    <source>
        <dbReference type="PROSITE-ProRule" id="PRU10141"/>
    </source>
</evidence>
<evidence type="ECO:0000256" key="2">
    <source>
        <dbReference type="ARBA" id="ARBA00022527"/>
    </source>
</evidence>
<dbReference type="FunFam" id="2.60.120.430:FF:000007">
    <property type="entry name" value="FERONIA receptor-like kinase"/>
    <property type="match status" value="1"/>
</dbReference>
<evidence type="ECO:0000256" key="8">
    <source>
        <dbReference type="ARBA" id="ARBA00022840"/>
    </source>
</evidence>
<name>A0A9Q0KLP2_9MAGN</name>
<comment type="caution">
    <text evidence="15">The sequence shown here is derived from an EMBL/GenBank/DDBJ whole genome shotgun (WGS) entry which is preliminary data.</text>
</comment>
<dbReference type="InterPro" id="IPR000719">
    <property type="entry name" value="Prot_kinase_dom"/>
</dbReference>
<dbReference type="FunFam" id="2.60.120.430:FF:000003">
    <property type="entry name" value="FERONIA receptor-like kinase"/>
    <property type="match status" value="1"/>
</dbReference>
<dbReference type="CDD" id="cd14066">
    <property type="entry name" value="STKc_IRAK"/>
    <property type="match status" value="1"/>
</dbReference>
<dbReference type="GO" id="GO:0004674">
    <property type="term" value="F:protein serine/threonine kinase activity"/>
    <property type="evidence" value="ECO:0007669"/>
    <property type="project" value="UniProtKB-KW"/>
</dbReference>
<keyword evidence="5" id="KW-0732">Signal</keyword>
<evidence type="ECO:0000256" key="11">
    <source>
        <dbReference type="ARBA" id="ARBA00023180"/>
    </source>
</evidence>
<dbReference type="SMART" id="SM00220">
    <property type="entry name" value="S_TKc"/>
    <property type="match status" value="1"/>
</dbReference>
<keyword evidence="10 13" id="KW-0472">Membrane</keyword>
<dbReference type="GO" id="GO:0004714">
    <property type="term" value="F:transmembrane receptor protein tyrosine kinase activity"/>
    <property type="evidence" value="ECO:0007669"/>
    <property type="project" value="InterPro"/>
</dbReference>
<feature type="binding site" evidence="12">
    <location>
        <position position="557"/>
    </location>
    <ligand>
        <name>ATP</name>
        <dbReference type="ChEBI" id="CHEBI:30616"/>
    </ligand>
</feature>
<evidence type="ECO:0000256" key="4">
    <source>
        <dbReference type="ARBA" id="ARBA00022692"/>
    </source>
</evidence>
<keyword evidence="3" id="KW-0808">Transferase</keyword>
<evidence type="ECO:0000256" key="9">
    <source>
        <dbReference type="ARBA" id="ARBA00022989"/>
    </source>
</evidence>
<sequence>MECSDRRKQNPSLFSTLSLTRIALFSFLLFFIKIATSNAADANYSSPYNPTEIIALSCGSSSMTDPFSSSNGGLNWTSDAASRFGPFSSSKTTAATASNQDPSVPTVPYMTARLSTSQFNYTFNVSSGMKFIRLHFHAASYLHHHKTNSFFSVTANDKFTLLHNFSAYLNTASTSPKLIKEFCFNVETHNLTLSFTPSASSYAFINGIEIVSMPNNIYIRGSDVDLPIVGIQGQSAQIEYNTALETVSRLNVGGNSISARDDTGMFREWSKEDNYIINGQTIFAAGFKIRYTNKTPAYVAPENVYLTLRHMGKAKEVNLNFNLTWSFSVDSGFNYLVRLHFCQFFETVDNPGDMAFHIFINNQTAEAAADIINFSGGNGIPVFRDYFVMALRGGILAGKQNILVALHPNEDSKTQRSDAILNGLELFKLSDAQGNLAGLNPEPPVQPSPPLANLKNTNRIPFWVILAGSFAGFVILISLLCTFIWWRHRRERMVKDFGAVNDKVGEGLPSDLCRHFSLAEIRAATNNFDQNLLIGDGGFGHVYKGYLGRELTTVAIKRGKPLSQQGTHEFQTEIEMLSKLRHLHLVSLIGYCDENQEMILVYDYMAHGTLSDHLYKSNQPPLSWKQRLNICIGAARGLHYLHTGAMYTIIHRDVKSTNILLDEKWVAKVSDFGLSKVWPTCMLDTHVSTVVKGTFGYLDPEYFLRHQLTEKSDVFSFGVVLFEVLCARPVMDKKRGEEEVYLADWARLCHRRKTLHLIIDPYLKDTIAPESLERFAEIADNCLVDQGIERPSMADVVWSLEFALQLQETAEKKAKECCGGPSLSFGEIDDDEIPHSASLVDGIRDDLPSCSDGDSVSVFTGHVSNKSVSETGYNGTEHQQRGSELVDVEVCFLGDHI</sequence>
<evidence type="ECO:0000256" key="7">
    <source>
        <dbReference type="ARBA" id="ARBA00022777"/>
    </source>
</evidence>